<gene>
    <name evidence="2" type="ORF">CTI12_AA342200</name>
</gene>
<dbReference type="OrthoDB" id="1023305at2759"/>
<dbReference type="SUPFAM" id="SSF50249">
    <property type="entry name" value="Nucleic acid-binding proteins"/>
    <property type="match status" value="1"/>
</dbReference>
<dbReference type="PANTHER" id="PTHR47165">
    <property type="entry name" value="OS03G0429900 PROTEIN"/>
    <property type="match status" value="1"/>
</dbReference>
<evidence type="ECO:0000313" key="2">
    <source>
        <dbReference type="EMBL" id="PWA64433.1"/>
    </source>
</evidence>
<comment type="caution">
    <text evidence="2">The sequence shown here is derived from an EMBL/GenBank/DDBJ whole genome shotgun (WGS) entry which is preliminary data.</text>
</comment>
<dbReference type="AlphaFoldDB" id="A0A2U1MT46"/>
<organism evidence="2 3">
    <name type="scientific">Artemisia annua</name>
    <name type="common">Sweet wormwood</name>
    <dbReference type="NCBI Taxonomy" id="35608"/>
    <lineage>
        <taxon>Eukaryota</taxon>
        <taxon>Viridiplantae</taxon>
        <taxon>Streptophyta</taxon>
        <taxon>Embryophyta</taxon>
        <taxon>Tracheophyta</taxon>
        <taxon>Spermatophyta</taxon>
        <taxon>Magnoliopsida</taxon>
        <taxon>eudicotyledons</taxon>
        <taxon>Gunneridae</taxon>
        <taxon>Pentapetalae</taxon>
        <taxon>asterids</taxon>
        <taxon>campanulids</taxon>
        <taxon>Asterales</taxon>
        <taxon>Asteraceae</taxon>
        <taxon>Asteroideae</taxon>
        <taxon>Anthemideae</taxon>
        <taxon>Artemisiinae</taxon>
        <taxon>Artemisia</taxon>
    </lineage>
</organism>
<keyword evidence="3" id="KW-1185">Reference proteome</keyword>
<dbReference type="PANTHER" id="PTHR47165:SF4">
    <property type="entry name" value="OS03G0429900 PROTEIN"/>
    <property type="match status" value="1"/>
</dbReference>
<accession>A0A2U1MT46</accession>
<feature type="domain" description="Replication protein A 70 kDa DNA-binding subunit B/D first OB fold" evidence="1">
    <location>
        <begin position="21"/>
        <end position="92"/>
    </location>
</feature>
<reference evidence="2 3" key="1">
    <citation type="journal article" date="2018" name="Mol. Plant">
        <title>The genome of Artemisia annua provides insight into the evolution of Asteraceae family and artemisinin biosynthesis.</title>
        <authorList>
            <person name="Shen Q."/>
            <person name="Zhang L."/>
            <person name="Liao Z."/>
            <person name="Wang S."/>
            <person name="Yan T."/>
            <person name="Shi P."/>
            <person name="Liu M."/>
            <person name="Fu X."/>
            <person name="Pan Q."/>
            <person name="Wang Y."/>
            <person name="Lv Z."/>
            <person name="Lu X."/>
            <person name="Zhang F."/>
            <person name="Jiang W."/>
            <person name="Ma Y."/>
            <person name="Chen M."/>
            <person name="Hao X."/>
            <person name="Li L."/>
            <person name="Tang Y."/>
            <person name="Lv G."/>
            <person name="Zhou Y."/>
            <person name="Sun X."/>
            <person name="Brodelius P.E."/>
            <person name="Rose J.K.C."/>
            <person name="Tang K."/>
        </authorList>
    </citation>
    <scope>NUCLEOTIDE SEQUENCE [LARGE SCALE GENOMIC DNA]</scope>
    <source>
        <strain evidence="3">cv. Huhao1</strain>
        <tissue evidence="2">Leaf</tissue>
    </source>
</reference>
<dbReference type="InterPro" id="IPR012340">
    <property type="entry name" value="NA-bd_OB-fold"/>
</dbReference>
<dbReference type="Pfam" id="PF02721">
    <property type="entry name" value="DUF223"/>
    <property type="match status" value="1"/>
</dbReference>
<protein>
    <submittedName>
        <fullName evidence="2">Replication protein A 70 kDa DNA-binding subunit C</fullName>
    </submittedName>
</protein>
<evidence type="ECO:0000313" key="3">
    <source>
        <dbReference type="Proteomes" id="UP000245207"/>
    </source>
</evidence>
<dbReference type="Gene3D" id="2.40.50.140">
    <property type="entry name" value="Nucleic acid-binding proteins"/>
    <property type="match status" value="2"/>
</dbReference>
<dbReference type="EMBL" id="PKPP01004422">
    <property type="protein sequence ID" value="PWA64433.1"/>
    <property type="molecule type" value="Genomic_DNA"/>
</dbReference>
<keyword evidence="2" id="KW-0238">DNA-binding</keyword>
<proteinExistence type="predicted"/>
<dbReference type="InterPro" id="IPR003871">
    <property type="entry name" value="RFA1B/D_OB_1st"/>
</dbReference>
<dbReference type="GO" id="GO:0003677">
    <property type="term" value="F:DNA binding"/>
    <property type="evidence" value="ECO:0007669"/>
    <property type="project" value="UniProtKB-KW"/>
</dbReference>
<name>A0A2U1MT46_ARTAN</name>
<evidence type="ECO:0000259" key="1">
    <source>
        <dbReference type="Pfam" id="PF02721"/>
    </source>
</evidence>
<dbReference type="STRING" id="35608.A0A2U1MT46"/>
<sequence>MEAPSKANEINAQIWGELVLNYNINMILMDEEGTKIHACANYYTIFKRTSEKPLKEGAKLIISDFNCVPNQASIRLTEHGAKIYFRKDTCVTVTDDFETESDGFEFASFESIISNRISKDTAFDVVGQIVSNKKLKEVTVDQKPTSLIEYELQNTSGQKIRCILWEDDADALQDYIDKNIARTDPILNLTTTFNAKTQEKVFTNTHKMTNKINLPKDQGQNTKDIIIIEDSEDEKIYDDESPLLKNIKSAPNNTLKVGATKKRNGSNVVDVEVINVEDLRTNTKKIKTTANIPHSMTEDEWLNDWESENCDII</sequence>
<dbReference type="Proteomes" id="UP000245207">
    <property type="component" value="Unassembled WGS sequence"/>
</dbReference>